<dbReference type="STRING" id="208445.SAMN04489727_4013"/>
<dbReference type="Pfam" id="PF12697">
    <property type="entry name" value="Abhydrolase_6"/>
    <property type="match status" value="1"/>
</dbReference>
<dbReference type="AlphaFoldDB" id="A0A1H4T365"/>
<keyword evidence="2" id="KW-0732">Signal</keyword>
<dbReference type="SUPFAM" id="SSF53474">
    <property type="entry name" value="alpha/beta-Hydrolases"/>
    <property type="match status" value="1"/>
</dbReference>
<evidence type="ECO:0000313" key="4">
    <source>
        <dbReference type="EMBL" id="SEC50923.1"/>
    </source>
</evidence>
<sequence length="357" mass="38502">MNRLALKCGLSAAAGVLTAVPFAAGAVYQRVRTRQDDRELPGLGELVDVDGRKVHVRRMGTPSPGLTVVFESGLSSPLEMWSWIQAAVAESVPTISYDRAGIGWSEAGERPRTAERITGEFERLLEVLDVRGPLVLVGHSYGGMLLRAFAQRHPDRVAGVVLVDAAHPEQLERSARQRLGLPLMRASVRSSLFWSRFGRNRLRKVDDGSQLAGLAEREKNTTVARMMTTRNWSASDAEIDGWLEHVVDEIRATTFPADTPLFVVTAEETEKADPVHGELQRELAAMSAVSVQQTLPGATHLGMLCSAGSARGVTAAVLEVVDAARTGRAVKPVEATEATEATQATQATEAEPPGEQP</sequence>
<dbReference type="PRINTS" id="PR00111">
    <property type="entry name" value="ABHYDROLASE"/>
</dbReference>
<organism evidence="4 5">
    <name type="scientific">Amycolatopsis tolypomycina</name>
    <dbReference type="NCBI Taxonomy" id="208445"/>
    <lineage>
        <taxon>Bacteria</taxon>
        <taxon>Bacillati</taxon>
        <taxon>Actinomycetota</taxon>
        <taxon>Actinomycetes</taxon>
        <taxon>Pseudonocardiales</taxon>
        <taxon>Pseudonocardiaceae</taxon>
        <taxon>Amycolatopsis</taxon>
    </lineage>
</organism>
<dbReference type="OrthoDB" id="7185741at2"/>
<evidence type="ECO:0000256" key="1">
    <source>
        <dbReference type="SAM" id="MobiDB-lite"/>
    </source>
</evidence>
<evidence type="ECO:0000259" key="3">
    <source>
        <dbReference type="Pfam" id="PF12697"/>
    </source>
</evidence>
<dbReference type="PANTHER" id="PTHR42886">
    <property type="entry name" value="RE40534P-RELATED"/>
    <property type="match status" value="1"/>
</dbReference>
<name>A0A1H4T365_9PSEU</name>
<dbReference type="PANTHER" id="PTHR42886:SF29">
    <property type="entry name" value="PUMMELIG, ISOFORM A"/>
    <property type="match status" value="1"/>
</dbReference>
<dbReference type="Gene3D" id="3.40.50.1820">
    <property type="entry name" value="alpha/beta hydrolase"/>
    <property type="match status" value="1"/>
</dbReference>
<keyword evidence="5" id="KW-1185">Reference proteome</keyword>
<feature type="compositionally biased region" description="Low complexity" evidence="1">
    <location>
        <begin position="335"/>
        <end position="351"/>
    </location>
</feature>
<dbReference type="GO" id="GO:0003824">
    <property type="term" value="F:catalytic activity"/>
    <property type="evidence" value="ECO:0007669"/>
    <property type="project" value="UniProtKB-ARBA"/>
</dbReference>
<dbReference type="InterPro" id="IPR029058">
    <property type="entry name" value="AB_hydrolase_fold"/>
</dbReference>
<feature type="chain" id="PRO_5038923871" evidence="2">
    <location>
        <begin position="24"/>
        <end position="357"/>
    </location>
</feature>
<dbReference type="InterPro" id="IPR000073">
    <property type="entry name" value="AB_hydrolase_1"/>
</dbReference>
<accession>A0A1H4T365</accession>
<feature type="region of interest" description="Disordered" evidence="1">
    <location>
        <begin position="331"/>
        <end position="357"/>
    </location>
</feature>
<proteinExistence type="predicted"/>
<dbReference type="EMBL" id="FNSO01000004">
    <property type="protein sequence ID" value="SEC50923.1"/>
    <property type="molecule type" value="Genomic_DNA"/>
</dbReference>
<reference evidence="5" key="1">
    <citation type="submission" date="2016-10" db="EMBL/GenBank/DDBJ databases">
        <authorList>
            <person name="Varghese N."/>
            <person name="Submissions S."/>
        </authorList>
    </citation>
    <scope>NUCLEOTIDE SEQUENCE [LARGE SCALE GENOMIC DNA]</scope>
    <source>
        <strain evidence="5">DSM 44544</strain>
    </source>
</reference>
<feature type="signal peptide" evidence="2">
    <location>
        <begin position="1"/>
        <end position="23"/>
    </location>
</feature>
<gene>
    <name evidence="4" type="ORF">SAMN04489727_4013</name>
</gene>
<feature type="domain" description="AB hydrolase-1" evidence="3">
    <location>
        <begin position="69"/>
        <end position="304"/>
    </location>
</feature>
<dbReference type="RefSeq" id="WP_091309555.1">
    <property type="nucleotide sequence ID" value="NZ_FNSO01000004.1"/>
</dbReference>
<evidence type="ECO:0000256" key="2">
    <source>
        <dbReference type="SAM" id="SignalP"/>
    </source>
</evidence>
<evidence type="ECO:0000313" key="5">
    <source>
        <dbReference type="Proteomes" id="UP000199622"/>
    </source>
</evidence>
<protein>
    <submittedName>
        <fullName evidence="4">Pimeloyl-ACP methyl ester carboxylesterase</fullName>
    </submittedName>
</protein>
<dbReference type="Proteomes" id="UP000199622">
    <property type="component" value="Unassembled WGS sequence"/>
</dbReference>